<sequence>MCDAMGIQTTLLPFHGPEETKLFNRLILDMDFEDEKWAVKWCKYVDGNTINAKLPVNIRAQYEEHEKNRRIKDAVKKAATGLQTLKQLGDALQPQAPPLPTNSVATSAQDPPANATSLTGQEQGPWAPITQPRPMDQPTLKATRDPSDIVVVAGSQIGMRTGLADLPTKKRGRGERGPDKSGKTRKRQRCGRCKINNGERADTCAGRGNRGQMGCQYFLGGGTTIEKK</sequence>
<feature type="compositionally biased region" description="Polar residues" evidence="1">
    <location>
        <begin position="101"/>
        <end position="122"/>
    </location>
</feature>
<feature type="region of interest" description="Disordered" evidence="1">
    <location>
        <begin position="92"/>
        <end position="146"/>
    </location>
</feature>
<dbReference type="EMBL" id="HBKQ01018870">
    <property type="protein sequence ID" value="CAE2233283.1"/>
    <property type="molecule type" value="Transcribed_RNA"/>
</dbReference>
<evidence type="ECO:0000256" key="1">
    <source>
        <dbReference type="SAM" id="MobiDB-lite"/>
    </source>
</evidence>
<dbReference type="EMBL" id="HBKQ01018871">
    <property type="protein sequence ID" value="CAE2233285.1"/>
    <property type="molecule type" value="Transcribed_RNA"/>
</dbReference>
<feature type="region of interest" description="Disordered" evidence="1">
    <location>
        <begin position="161"/>
        <end position="190"/>
    </location>
</feature>
<proteinExistence type="predicted"/>
<accession>A0A6U6EH99</accession>
<dbReference type="AlphaFoldDB" id="A0A6U6EH99"/>
<protein>
    <submittedName>
        <fullName evidence="3">Uncharacterized protein</fullName>
    </submittedName>
</protein>
<gene>
    <name evidence="2" type="ORF">OAUR00152_LOCUS12810</name>
    <name evidence="3" type="ORF">OAUR00152_LOCUS12811</name>
</gene>
<name>A0A6U6EH99_9STRA</name>
<evidence type="ECO:0000313" key="2">
    <source>
        <dbReference type="EMBL" id="CAE2233283.1"/>
    </source>
</evidence>
<reference evidence="3" key="1">
    <citation type="submission" date="2021-01" db="EMBL/GenBank/DDBJ databases">
        <authorList>
            <person name="Corre E."/>
            <person name="Pelletier E."/>
            <person name="Niang G."/>
            <person name="Scheremetjew M."/>
            <person name="Finn R."/>
            <person name="Kale V."/>
            <person name="Holt S."/>
            <person name="Cochrane G."/>
            <person name="Meng A."/>
            <person name="Brown T."/>
            <person name="Cohen L."/>
        </authorList>
    </citation>
    <scope>NUCLEOTIDE SEQUENCE</scope>
    <source>
        <strain evidence="3">Isolate 1302-5</strain>
    </source>
</reference>
<evidence type="ECO:0000313" key="3">
    <source>
        <dbReference type="EMBL" id="CAE2233285.1"/>
    </source>
</evidence>
<organism evidence="3">
    <name type="scientific">Odontella aurita</name>
    <dbReference type="NCBI Taxonomy" id="265563"/>
    <lineage>
        <taxon>Eukaryota</taxon>
        <taxon>Sar</taxon>
        <taxon>Stramenopiles</taxon>
        <taxon>Ochrophyta</taxon>
        <taxon>Bacillariophyta</taxon>
        <taxon>Mediophyceae</taxon>
        <taxon>Biddulphiophycidae</taxon>
        <taxon>Eupodiscales</taxon>
        <taxon>Odontellaceae</taxon>
        <taxon>Odontella</taxon>
    </lineage>
</organism>